<dbReference type="OrthoDB" id="276261at2759"/>
<dbReference type="Pfam" id="PF00488">
    <property type="entry name" value="MutS_V"/>
    <property type="match status" value="1"/>
</dbReference>
<dbReference type="SMART" id="SM00534">
    <property type="entry name" value="MUTSac"/>
    <property type="match status" value="1"/>
</dbReference>
<dbReference type="GO" id="GO:0005634">
    <property type="term" value="C:nucleus"/>
    <property type="evidence" value="ECO:0007669"/>
    <property type="project" value="TreeGrafter"/>
</dbReference>
<dbReference type="PANTHER" id="PTHR11361:SF21">
    <property type="entry name" value="MUTS PROTEIN HOMOLOG 4"/>
    <property type="match status" value="1"/>
</dbReference>
<gene>
    <name evidence="11" type="ORF">SISSUDRAFT_998727</name>
</gene>
<evidence type="ECO:0000256" key="3">
    <source>
        <dbReference type="ARBA" id="ARBA00022741"/>
    </source>
</evidence>
<feature type="region of interest" description="Disordered" evidence="9">
    <location>
        <begin position="1"/>
        <end position="39"/>
    </location>
</feature>
<dbReference type="InterPro" id="IPR045076">
    <property type="entry name" value="MutS"/>
</dbReference>
<evidence type="ECO:0000313" key="12">
    <source>
        <dbReference type="Proteomes" id="UP000076798"/>
    </source>
</evidence>
<dbReference type="InterPro" id="IPR007861">
    <property type="entry name" value="DNA_mismatch_repair_MutS_clamp"/>
</dbReference>
<dbReference type="InterPro" id="IPR036187">
    <property type="entry name" value="DNA_mismatch_repair_MutS_sf"/>
</dbReference>
<dbReference type="Gene3D" id="3.30.420.110">
    <property type="entry name" value="MutS, connector domain"/>
    <property type="match status" value="1"/>
</dbReference>
<evidence type="ECO:0000259" key="10">
    <source>
        <dbReference type="PROSITE" id="PS00486"/>
    </source>
</evidence>
<accession>A0A166HMD4</accession>
<reference evidence="11 12" key="1">
    <citation type="journal article" date="2016" name="Mol. Biol. Evol.">
        <title>Comparative Genomics of Early-Diverging Mushroom-Forming Fungi Provides Insights into the Origins of Lignocellulose Decay Capabilities.</title>
        <authorList>
            <person name="Nagy L.G."/>
            <person name="Riley R."/>
            <person name="Tritt A."/>
            <person name="Adam C."/>
            <person name="Daum C."/>
            <person name="Floudas D."/>
            <person name="Sun H."/>
            <person name="Yadav J.S."/>
            <person name="Pangilinan J."/>
            <person name="Larsson K.H."/>
            <person name="Matsuura K."/>
            <person name="Barry K."/>
            <person name="Labutti K."/>
            <person name="Kuo R."/>
            <person name="Ohm R.A."/>
            <person name="Bhattacharya S.S."/>
            <person name="Shirouzu T."/>
            <person name="Yoshinaga Y."/>
            <person name="Martin F.M."/>
            <person name="Grigoriev I.V."/>
            <person name="Hibbett D.S."/>
        </authorList>
    </citation>
    <scope>NUCLEOTIDE SEQUENCE [LARGE SCALE GENOMIC DNA]</scope>
    <source>
        <strain evidence="11 12">HHB10207 ss-3</strain>
    </source>
</reference>
<dbReference type="GO" id="GO:0007131">
    <property type="term" value="P:reciprocal meiotic recombination"/>
    <property type="evidence" value="ECO:0007669"/>
    <property type="project" value="TreeGrafter"/>
</dbReference>
<dbReference type="InterPro" id="IPR007696">
    <property type="entry name" value="DNA_mismatch_repair_MutS_core"/>
</dbReference>
<dbReference type="Gene3D" id="1.10.1420.10">
    <property type="match status" value="2"/>
</dbReference>
<comment type="similarity">
    <text evidence="1">Belongs to the DNA mismatch repair MutS family.</text>
</comment>
<name>A0A166HMD4_9AGAM</name>
<dbReference type="GO" id="GO:0140664">
    <property type="term" value="F:ATP-dependent DNA damage sensor activity"/>
    <property type="evidence" value="ECO:0007669"/>
    <property type="project" value="InterPro"/>
</dbReference>
<feature type="domain" description="DNA mismatch repair proteins mutS family" evidence="10">
    <location>
        <begin position="655"/>
        <end position="671"/>
    </location>
</feature>
<evidence type="ECO:0000256" key="6">
    <source>
        <dbReference type="ARBA" id="ARBA00023254"/>
    </source>
</evidence>
<dbReference type="SMART" id="SM00533">
    <property type="entry name" value="MUTSd"/>
    <property type="match status" value="1"/>
</dbReference>
<evidence type="ECO:0000256" key="7">
    <source>
        <dbReference type="ARBA" id="ARBA00025902"/>
    </source>
</evidence>
<dbReference type="EMBL" id="KV428011">
    <property type="protein sequence ID" value="KZT42872.1"/>
    <property type="molecule type" value="Genomic_DNA"/>
</dbReference>
<keyword evidence="12" id="KW-1185">Reference proteome</keyword>
<dbReference type="PIRSF" id="PIRSF005813">
    <property type="entry name" value="MSH2"/>
    <property type="match status" value="1"/>
</dbReference>
<evidence type="ECO:0000256" key="8">
    <source>
        <dbReference type="ARBA" id="ARBA00073774"/>
    </source>
</evidence>
<dbReference type="Pfam" id="PF05190">
    <property type="entry name" value="MutS_IV"/>
    <property type="match status" value="1"/>
</dbReference>
<dbReference type="PROSITE" id="PS00486">
    <property type="entry name" value="DNA_MISMATCH_REPAIR_2"/>
    <property type="match status" value="1"/>
</dbReference>
<evidence type="ECO:0000256" key="9">
    <source>
        <dbReference type="SAM" id="MobiDB-lite"/>
    </source>
</evidence>
<comment type="subunit">
    <text evidence="7">Heterodimer consisting of MSH2-MSH3 (MutS beta). Forms a ternary complex with MutL alpha (MLH1-PMS1).</text>
</comment>
<dbReference type="SUPFAM" id="SSF53150">
    <property type="entry name" value="DNA repair protein MutS, domain II"/>
    <property type="match status" value="1"/>
</dbReference>
<protein>
    <recommendedName>
        <fullName evidence="2 8">DNA mismatch repair protein MSH3</fullName>
    </recommendedName>
    <alternativeName>
        <fullName evidence="2 8">DNA mismatch repair protein MSH3</fullName>
    </alternativeName>
</protein>
<dbReference type="PANTHER" id="PTHR11361">
    <property type="entry name" value="DNA MISMATCH REPAIR PROTEIN MUTS FAMILY MEMBER"/>
    <property type="match status" value="1"/>
</dbReference>
<dbReference type="InterPro" id="IPR027417">
    <property type="entry name" value="P-loop_NTPase"/>
</dbReference>
<proteinExistence type="inferred from homology"/>
<dbReference type="Pfam" id="PF05192">
    <property type="entry name" value="MutS_III"/>
    <property type="match status" value="1"/>
</dbReference>
<dbReference type="GO" id="GO:0030983">
    <property type="term" value="F:mismatched DNA binding"/>
    <property type="evidence" value="ECO:0007669"/>
    <property type="project" value="InterPro"/>
</dbReference>
<evidence type="ECO:0000256" key="1">
    <source>
        <dbReference type="ARBA" id="ARBA00006271"/>
    </source>
</evidence>
<organism evidence="11 12">
    <name type="scientific">Sistotremastrum suecicum HHB10207 ss-3</name>
    <dbReference type="NCBI Taxonomy" id="1314776"/>
    <lineage>
        <taxon>Eukaryota</taxon>
        <taxon>Fungi</taxon>
        <taxon>Dikarya</taxon>
        <taxon>Basidiomycota</taxon>
        <taxon>Agaricomycotina</taxon>
        <taxon>Agaricomycetes</taxon>
        <taxon>Sistotremastrales</taxon>
        <taxon>Sistotremastraceae</taxon>
        <taxon>Sistotremastrum</taxon>
    </lineage>
</organism>
<keyword evidence="3" id="KW-0547">Nucleotide-binding</keyword>
<keyword evidence="4" id="KW-0067">ATP-binding</keyword>
<evidence type="ECO:0000256" key="4">
    <source>
        <dbReference type="ARBA" id="ARBA00022840"/>
    </source>
</evidence>
<dbReference type="InterPro" id="IPR000432">
    <property type="entry name" value="DNA_mismatch_repair_MutS_C"/>
</dbReference>
<evidence type="ECO:0000256" key="2">
    <source>
        <dbReference type="ARBA" id="ARBA00022151"/>
    </source>
</evidence>
<evidence type="ECO:0000256" key="5">
    <source>
        <dbReference type="ARBA" id="ARBA00023125"/>
    </source>
</evidence>
<dbReference type="InterPro" id="IPR011184">
    <property type="entry name" value="DNA_mismatch_repair_Msh2"/>
</dbReference>
<keyword evidence="5" id="KW-0238">DNA-binding</keyword>
<dbReference type="InterPro" id="IPR036678">
    <property type="entry name" value="MutS_con_dom_sf"/>
</dbReference>
<keyword evidence="6" id="KW-0469">Meiosis</keyword>
<feature type="compositionally biased region" description="Polar residues" evidence="9">
    <location>
        <begin position="1"/>
        <end position="14"/>
    </location>
</feature>
<dbReference type="AlphaFoldDB" id="A0A166HMD4"/>
<dbReference type="SUPFAM" id="SSF48334">
    <property type="entry name" value="DNA repair protein MutS, domain III"/>
    <property type="match status" value="1"/>
</dbReference>
<sequence length="846" mass="94363">MSSISSWGGASTPTPMGRAESVSMVSKSRPPTARPQTAMSTRAEGNFVIAILESRGIGREVGIASLDKETGKVGLVQVADVQTYFKTLHYIQLHYPSVVVMPDTSVPGERLSFKKQTPSLLLQYIENEFPNVTIEPLSRKFWNESAGLEFVNQLCVDDKDRAGSLVAVSNKYYALSAACGLFKYAENKLNTRYSFRSLKIKYAPVDGTMLIDSETARNLELVANIMHRKSTHTLLGILNKTYTPMGTRLLRMNLLAPNTLHSHIEERLDAVDELVKLDDRFQNVKEALKLLAKEDLDKLIGGLVASEAREVSTAKSAFARITQMLNLRNLIRVVPMIHDALVGSKTPMLREIAEICQDERFAELDELISESLNDETIPKTGGGLNAVNSRVYAVKAEHNKLLDVARETYKENVGDIMQLKTELSEQYDLPLELSYVESGYVFSIRKADLQGELPSEFGNRSTRGQRMTFSNIQLKKRNARMKDALDEALILSEQIIRKLVASVVAEVGALYMLSEKIALLDMLWSFAHVTILNSYVRPEFTGTLAIKAGRHPILEKIEAAGTIVPNDAYASSASTFQIVQGPNMSGKSTYLRQIALLTIMAMCGSFVPAEYASFKVHDSLLTRLSNDDDMEKSLSTFANEMSSTAMILGNATADSLIIIDELGRGTSPTEGFGISYAIAEELVHLKSFVFFATHFKEISTTLTRFPNVVNLHLSVKKGRRSASNIGMTFQYKIMDGVSEEHKHYGLELARLADLPPSILEDAEQIAYELSAKEEQAQKRSLTDKVFQRRRIMLRLRTQLIQARDHSTLPEKDLADFLLRLQQNTVKALAETLDDPSEEMEEEMEEE</sequence>
<dbReference type="GO" id="GO:0006298">
    <property type="term" value="P:mismatch repair"/>
    <property type="evidence" value="ECO:0007669"/>
    <property type="project" value="InterPro"/>
</dbReference>
<dbReference type="STRING" id="1314776.A0A166HMD4"/>
<dbReference type="GO" id="GO:0005524">
    <property type="term" value="F:ATP binding"/>
    <property type="evidence" value="ECO:0007669"/>
    <property type="project" value="UniProtKB-KW"/>
</dbReference>
<evidence type="ECO:0000313" key="11">
    <source>
        <dbReference type="EMBL" id="KZT42872.1"/>
    </source>
</evidence>
<dbReference type="SUPFAM" id="SSF52540">
    <property type="entry name" value="P-loop containing nucleoside triphosphate hydrolases"/>
    <property type="match status" value="1"/>
</dbReference>
<dbReference type="Proteomes" id="UP000076798">
    <property type="component" value="Unassembled WGS sequence"/>
</dbReference>
<dbReference type="Gene3D" id="3.40.50.300">
    <property type="entry name" value="P-loop containing nucleotide triphosphate hydrolases"/>
    <property type="match status" value="1"/>
</dbReference>
<dbReference type="FunFam" id="3.40.50.300:FF:000870">
    <property type="entry name" value="MutS protein homolog 4"/>
    <property type="match status" value="1"/>
</dbReference>